<reference evidence="3" key="1">
    <citation type="submission" date="2015-11" db="EMBL/GenBank/DDBJ databases">
        <title>De novo transcriptome assembly of four potential Pierce s Disease insect vectors from Arizona vineyards.</title>
        <authorList>
            <person name="Tassone E.E."/>
        </authorList>
    </citation>
    <scope>NUCLEOTIDE SEQUENCE</scope>
</reference>
<dbReference type="PROSITE" id="PS50158">
    <property type="entry name" value="ZF_CCHC"/>
    <property type="match status" value="1"/>
</dbReference>
<keyword evidence="1" id="KW-0862">Zinc</keyword>
<dbReference type="EMBL" id="GECU01030677">
    <property type="protein sequence ID" value="JAS77029.1"/>
    <property type="molecule type" value="Transcribed_RNA"/>
</dbReference>
<dbReference type="InterPro" id="IPR054722">
    <property type="entry name" value="PolX-like_BBD"/>
</dbReference>
<keyword evidence="1" id="KW-0479">Metal-binding</keyword>
<dbReference type="Pfam" id="PF14223">
    <property type="entry name" value="Retrotran_gag_2"/>
    <property type="match status" value="1"/>
</dbReference>
<gene>
    <name evidence="4" type="ORF">g.46584</name>
    <name evidence="3" type="ORF">g.46587</name>
</gene>
<feature type="non-terminal residue" evidence="3">
    <location>
        <position position="535"/>
    </location>
</feature>
<name>A0A1B6HQS4_9HEMI</name>
<dbReference type="Pfam" id="PF13976">
    <property type="entry name" value="gag_pre-integrs"/>
    <property type="match status" value="1"/>
</dbReference>
<dbReference type="EMBL" id="GECU01026929">
    <property type="protein sequence ID" value="JAS80777.1"/>
    <property type="molecule type" value="Transcribed_RNA"/>
</dbReference>
<dbReference type="InterPro" id="IPR001878">
    <property type="entry name" value="Znf_CCHC"/>
</dbReference>
<dbReference type="Gene3D" id="4.10.60.10">
    <property type="entry name" value="Zinc finger, CCHC-type"/>
    <property type="match status" value="1"/>
</dbReference>
<dbReference type="InterPro" id="IPR012337">
    <property type="entry name" value="RNaseH-like_sf"/>
</dbReference>
<evidence type="ECO:0000259" key="2">
    <source>
        <dbReference type="PROSITE" id="PS50158"/>
    </source>
</evidence>
<dbReference type="InterPro" id="IPR036397">
    <property type="entry name" value="RNaseH_sf"/>
</dbReference>
<organism evidence="3">
    <name type="scientific">Homalodisca liturata</name>
    <dbReference type="NCBI Taxonomy" id="320908"/>
    <lineage>
        <taxon>Eukaryota</taxon>
        <taxon>Metazoa</taxon>
        <taxon>Ecdysozoa</taxon>
        <taxon>Arthropoda</taxon>
        <taxon>Hexapoda</taxon>
        <taxon>Insecta</taxon>
        <taxon>Pterygota</taxon>
        <taxon>Neoptera</taxon>
        <taxon>Paraneoptera</taxon>
        <taxon>Hemiptera</taxon>
        <taxon>Auchenorrhyncha</taxon>
        <taxon>Membracoidea</taxon>
        <taxon>Cicadellidae</taxon>
        <taxon>Cicadellinae</taxon>
        <taxon>Proconiini</taxon>
        <taxon>Homalodisca</taxon>
    </lineage>
</organism>
<dbReference type="AlphaFoldDB" id="A0A1B6HQS4"/>
<feature type="domain" description="CCHC-type" evidence="2">
    <location>
        <begin position="226"/>
        <end position="242"/>
    </location>
</feature>
<protein>
    <recommendedName>
        <fullName evidence="2">CCHC-type domain-containing protein</fullName>
    </recommendedName>
</protein>
<proteinExistence type="predicted"/>
<dbReference type="GO" id="GO:0003676">
    <property type="term" value="F:nucleic acid binding"/>
    <property type="evidence" value="ECO:0007669"/>
    <property type="project" value="InterPro"/>
</dbReference>
<accession>A0A1B6HQS4</accession>
<dbReference type="Pfam" id="PF00098">
    <property type="entry name" value="zf-CCHC"/>
    <property type="match status" value="1"/>
</dbReference>
<evidence type="ECO:0000313" key="3">
    <source>
        <dbReference type="EMBL" id="JAS77029.1"/>
    </source>
</evidence>
<dbReference type="GO" id="GO:0008270">
    <property type="term" value="F:zinc ion binding"/>
    <property type="evidence" value="ECO:0007669"/>
    <property type="project" value="UniProtKB-KW"/>
</dbReference>
<evidence type="ECO:0000313" key="4">
    <source>
        <dbReference type="EMBL" id="JAS80777.1"/>
    </source>
</evidence>
<dbReference type="Gene3D" id="3.30.420.10">
    <property type="entry name" value="Ribonuclease H-like superfamily/Ribonuclease H"/>
    <property type="match status" value="1"/>
</dbReference>
<sequence length="535" mass="59653">MADTSSNIQALSKDNYDTWKIQIRALLIQKKLWPYADGSLQKPAESVENGSAVVKWEDGDQSAQASIILAMAPSELKNIKNCKTTRELWLKLETIYASKGPARKATLLKSLFVHKVKEGESIHQYLDNFFDVVDKLAEMDIEIHEDLLTTMILHGLPPSFENFRCVIESRDQLPKPEELKIKILNECLARVGDSKDAEDKAFMARSRRRNFGGRGGGGEKGNFKGKCFKCGKVGHFAKNCPEKEDGRSTQGSARLAQDFYISELNREEVNKVQGHSQSKWCLDSGCTTHMCGDENILEDTVTCDSVLKLATEASTIANVKGVAKINVSGGVISTANLHGTLYVPELRTNLMSVSKITDKGNTVIFNDKLAEVRNTDGKTVIIADRVGDLYFVREENTEHAQVVTRAQANSEDTSSQKPFRKGVKISLKIWHRRLGHIHMDAVSKLFDEQLATGINLSFKGKATVCDVCCRGKQAARPFTERVDRSRVPLEIVHTDVCGPMRANSNGRSKYMVTFADDYSTWCEVYFLKKKSEVLG</sequence>
<dbReference type="SUPFAM" id="SSF57756">
    <property type="entry name" value="Retrovirus zinc finger-like domains"/>
    <property type="match status" value="1"/>
</dbReference>
<dbReference type="InterPro" id="IPR036875">
    <property type="entry name" value="Znf_CCHC_sf"/>
</dbReference>
<dbReference type="InterPro" id="IPR025724">
    <property type="entry name" value="GAG-pre-integrase_dom"/>
</dbReference>
<dbReference type="SMART" id="SM00343">
    <property type="entry name" value="ZnF_C2HC"/>
    <property type="match status" value="1"/>
</dbReference>
<dbReference type="Pfam" id="PF22936">
    <property type="entry name" value="Pol_BBD"/>
    <property type="match status" value="1"/>
</dbReference>
<dbReference type="PANTHER" id="PTHR47481:SF14">
    <property type="entry name" value="RETROTRANSPOSON COPIA-LIKE N-TERMINAL DOMAIN-CONTAINING PROTEIN"/>
    <property type="match status" value="1"/>
</dbReference>
<evidence type="ECO:0000256" key="1">
    <source>
        <dbReference type="PROSITE-ProRule" id="PRU00047"/>
    </source>
</evidence>
<dbReference type="PANTHER" id="PTHR47481">
    <property type="match status" value="1"/>
</dbReference>
<keyword evidence="1" id="KW-0863">Zinc-finger</keyword>
<dbReference type="SUPFAM" id="SSF53098">
    <property type="entry name" value="Ribonuclease H-like"/>
    <property type="match status" value="1"/>
</dbReference>